<comment type="catalytic activity">
    <reaction evidence="8">
        <text>L-tryptophan + O2 = indole-3-acetamide + CO2 + H2O</text>
        <dbReference type="Rhea" id="RHEA:16165"/>
        <dbReference type="ChEBI" id="CHEBI:15377"/>
        <dbReference type="ChEBI" id="CHEBI:15379"/>
        <dbReference type="ChEBI" id="CHEBI:16031"/>
        <dbReference type="ChEBI" id="CHEBI:16526"/>
        <dbReference type="ChEBI" id="CHEBI:57912"/>
        <dbReference type="EC" id="1.13.12.3"/>
    </reaction>
</comment>
<feature type="binding site" evidence="9">
    <location>
        <position position="349"/>
    </location>
    <ligand>
        <name>substrate</name>
    </ligand>
</feature>
<dbReference type="InterPro" id="IPR036188">
    <property type="entry name" value="FAD/NAD-bd_sf"/>
</dbReference>
<feature type="binding site" evidence="9">
    <location>
        <position position="239"/>
    </location>
    <ligand>
        <name>FAD</name>
        <dbReference type="ChEBI" id="CHEBI:57692"/>
    </ligand>
</feature>
<dbReference type="RefSeq" id="WP_176803348.1">
    <property type="nucleotide sequence ID" value="NZ_JABXYJ010000004.1"/>
</dbReference>
<accession>A0A850QEG3</accession>
<comment type="similarity">
    <text evidence="3">Belongs to the tryptophan 2-monooxygenase family.</text>
</comment>
<dbReference type="Gene3D" id="3.50.50.60">
    <property type="entry name" value="FAD/NAD(P)-binding domain"/>
    <property type="match status" value="1"/>
</dbReference>
<feature type="chain" id="PRO_5032786358" description="Tryptophan 2-monooxygenase" evidence="10">
    <location>
        <begin position="24"/>
        <end position="462"/>
    </location>
</feature>
<keyword evidence="13" id="KW-1185">Reference proteome</keyword>
<evidence type="ECO:0000256" key="6">
    <source>
        <dbReference type="ARBA" id="ARBA00023002"/>
    </source>
</evidence>
<comment type="caution">
    <text evidence="12">The sequence shown here is derived from an EMBL/GenBank/DDBJ whole genome shotgun (WGS) entry which is preliminary data.</text>
</comment>
<reference evidence="12 13" key="1">
    <citation type="submission" date="2020-06" db="EMBL/GenBank/DDBJ databases">
        <authorList>
            <person name="Qiu C."/>
            <person name="Liu Z."/>
        </authorList>
    </citation>
    <scope>NUCLEOTIDE SEQUENCE [LARGE SCALE GENOMIC DNA]</scope>
    <source>
        <strain evidence="12 13">EM 1</strain>
    </source>
</reference>
<evidence type="ECO:0000259" key="11">
    <source>
        <dbReference type="Pfam" id="PF01593"/>
    </source>
</evidence>
<evidence type="ECO:0000256" key="2">
    <source>
        <dbReference type="ARBA" id="ARBA00004814"/>
    </source>
</evidence>
<comment type="cofactor">
    <cofactor evidence="1">
        <name>FAD</name>
        <dbReference type="ChEBI" id="CHEBI:57692"/>
    </cofactor>
</comment>
<dbReference type="Pfam" id="PF01593">
    <property type="entry name" value="Amino_oxidase"/>
    <property type="match status" value="1"/>
</dbReference>
<sequence length="462" mass="50647">MKRRTILKAGLSLSPLLPLGSLAAGHSGQKNTAQVLVIGAGIAGLAAARKLHDIGVDVIVLEARDRTGGRIHTYTNWRGPAIDIGASWIHGAGPANPVAKLARKISARTVITDAEKAELYNGDGTALNARDEKKIDSIRKEISEVIVEQNRRGPDSSLRKLVYAETDYDTRPPLEQRIIDFTLNSNFEHEYSGSADQLSRLWFDDGSSYTGEEAIFLDGYKVITDSLAAGLDIRLRHEVSAVRYDEKEGVSVETTQGGFTAGAVIVTLPLGVLKAGNVRFFPALPPQKQAAIRQLGFGVLNKYCLLFPETFWNTSLDWLNHLPRSGHAGEWAEWVSFARPTGKPVLMGFNAADFGSKIETWSDDKIIQSAVSTLSTMFGKQIPMPVDAIITRWKSDPYAYGSYSFNAFGSTPGQRDDLARNITAKVFFAGEATEKKYYQTVHGAYQSGLRAADEILKLNIRR</sequence>
<proteinExistence type="inferred from homology"/>
<name>A0A850QEG3_9BURK</name>
<dbReference type="Proteomes" id="UP000588051">
    <property type="component" value="Unassembled WGS sequence"/>
</dbReference>
<dbReference type="GO" id="GO:0050361">
    <property type="term" value="F:tryptophan 2-monooxygenase activity"/>
    <property type="evidence" value="ECO:0007669"/>
    <property type="project" value="UniProtKB-EC"/>
</dbReference>
<dbReference type="InterPro" id="IPR001613">
    <property type="entry name" value="Flavin_amine_oxidase"/>
</dbReference>
<feature type="binding site" evidence="9">
    <location>
        <begin position="62"/>
        <end position="63"/>
    </location>
    <ligand>
        <name>FAD</name>
        <dbReference type="ChEBI" id="CHEBI:57692"/>
    </ligand>
</feature>
<gene>
    <name evidence="12" type="ORF">HV832_09005</name>
</gene>
<evidence type="ECO:0000256" key="1">
    <source>
        <dbReference type="ARBA" id="ARBA00001974"/>
    </source>
</evidence>
<dbReference type="InterPro" id="IPR050281">
    <property type="entry name" value="Flavin_monoamine_oxidase"/>
</dbReference>
<dbReference type="PANTHER" id="PTHR10742">
    <property type="entry name" value="FLAVIN MONOAMINE OXIDASE"/>
    <property type="match status" value="1"/>
</dbReference>
<dbReference type="Gene3D" id="3.90.660.10">
    <property type="match status" value="1"/>
</dbReference>
<feature type="signal peptide" evidence="10">
    <location>
        <begin position="1"/>
        <end position="23"/>
    </location>
</feature>
<evidence type="ECO:0000256" key="3">
    <source>
        <dbReference type="ARBA" id="ARBA00005833"/>
    </source>
</evidence>
<keyword evidence="7" id="KW-0073">Auxin biosynthesis</keyword>
<dbReference type="AlphaFoldDB" id="A0A850QEG3"/>
<dbReference type="PANTHER" id="PTHR10742:SF410">
    <property type="entry name" value="LYSINE-SPECIFIC HISTONE DEMETHYLASE 2"/>
    <property type="match status" value="1"/>
</dbReference>
<dbReference type="EC" id="1.13.12.3" evidence="4"/>
<dbReference type="GO" id="GO:0009851">
    <property type="term" value="P:auxin biosynthetic process"/>
    <property type="evidence" value="ECO:0007669"/>
    <property type="project" value="UniProtKB-KW"/>
</dbReference>
<organism evidence="12 13">
    <name type="scientific">Undibacterium oligocarboniphilum</name>
    <dbReference type="NCBI Taxonomy" id="666702"/>
    <lineage>
        <taxon>Bacteria</taxon>
        <taxon>Pseudomonadati</taxon>
        <taxon>Pseudomonadota</taxon>
        <taxon>Betaproteobacteria</taxon>
        <taxon>Burkholderiales</taxon>
        <taxon>Oxalobacteraceae</taxon>
        <taxon>Undibacterium</taxon>
    </lineage>
</organism>
<evidence type="ECO:0000313" key="12">
    <source>
        <dbReference type="EMBL" id="NVO77971.1"/>
    </source>
</evidence>
<keyword evidence="6" id="KW-0560">Oxidoreductase</keyword>
<dbReference type="EMBL" id="JABXYJ010000004">
    <property type="protein sequence ID" value="NVO77971.1"/>
    <property type="molecule type" value="Genomic_DNA"/>
</dbReference>
<comment type="pathway">
    <text evidence="2">Plant hormone metabolism; auxin biosynthesis.</text>
</comment>
<feature type="domain" description="Amine oxidase" evidence="11">
    <location>
        <begin position="42"/>
        <end position="456"/>
    </location>
</feature>
<evidence type="ECO:0000256" key="9">
    <source>
        <dbReference type="PIRSR" id="PIRSR601613-1"/>
    </source>
</evidence>
<dbReference type="SUPFAM" id="SSF51905">
    <property type="entry name" value="FAD/NAD(P)-binding domain"/>
    <property type="match status" value="1"/>
</dbReference>
<evidence type="ECO:0000256" key="7">
    <source>
        <dbReference type="ARBA" id="ARBA00023070"/>
    </source>
</evidence>
<evidence type="ECO:0000256" key="4">
    <source>
        <dbReference type="ARBA" id="ARBA00012535"/>
    </source>
</evidence>
<keyword evidence="10" id="KW-0732">Signal</keyword>
<dbReference type="InterPro" id="IPR002937">
    <property type="entry name" value="Amino_oxidase"/>
</dbReference>
<evidence type="ECO:0000256" key="5">
    <source>
        <dbReference type="ARBA" id="ARBA00017871"/>
    </source>
</evidence>
<protein>
    <recommendedName>
        <fullName evidence="5">Tryptophan 2-monooxygenase</fullName>
        <ecNumber evidence="4">1.13.12.3</ecNumber>
    </recommendedName>
</protein>
<evidence type="ECO:0000313" key="13">
    <source>
        <dbReference type="Proteomes" id="UP000588051"/>
    </source>
</evidence>
<dbReference type="SUPFAM" id="SSF54373">
    <property type="entry name" value="FAD-linked reductases, C-terminal domain"/>
    <property type="match status" value="1"/>
</dbReference>
<evidence type="ECO:0000256" key="10">
    <source>
        <dbReference type="SAM" id="SignalP"/>
    </source>
</evidence>
<evidence type="ECO:0000256" key="8">
    <source>
        <dbReference type="ARBA" id="ARBA00047321"/>
    </source>
</evidence>
<dbReference type="PRINTS" id="PR00757">
    <property type="entry name" value="AMINEOXDASEF"/>
</dbReference>